<reference evidence="2 3" key="1">
    <citation type="submission" date="2023-06" db="EMBL/GenBank/DDBJ databases">
        <title>Genome characterization of Enterobacterales and Pseudomonas spp isolates with different phenotypes to cefepime-taniborbactam.</title>
        <authorList>
            <person name="Hernandez-Garcia M."/>
            <person name="Garcia-Castillo M."/>
            <person name="Ruiz-Garbajosa P."/>
            <person name="Canton R."/>
        </authorList>
    </citation>
    <scope>NUCLEOTIDE SEQUENCE [LARGE SCALE GENOMIC DNA]</scope>
    <source>
        <strain evidence="2 3">A003</strain>
    </source>
</reference>
<comment type="caution">
    <text evidence="2">The sequence shown here is derived from an EMBL/GenBank/DDBJ whole genome shotgun (WGS) entry which is preliminary data.</text>
</comment>
<dbReference type="RefSeq" id="WP_045326712.1">
    <property type="nucleotide sequence ID" value="NZ_CBCYLN010000032.1"/>
</dbReference>
<keyword evidence="1" id="KW-0732">Signal</keyword>
<evidence type="ECO:0000313" key="3">
    <source>
        <dbReference type="Proteomes" id="UP001567731"/>
    </source>
</evidence>
<proteinExistence type="predicted"/>
<feature type="signal peptide" evidence="1">
    <location>
        <begin position="1"/>
        <end position="27"/>
    </location>
</feature>
<protein>
    <recommendedName>
        <fullName evidence="4">Fimbrial protein</fullName>
    </recommendedName>
</protein>
<evidence type="ECO:0000313" key="2">
    <source>
        <dbReference type="EMBL" id="MEZ4052660.1"/>
    </source>
</evidence>
<gene>
    <name evidence="2" type="ORF">QVM81_13830</name>
</gene>
<evidence type="ECO:0008006" key="4">
    <source>
        <dbReference type="Google" id="ProtNLM"/>
    </source>
</evidence>
<feature type="chain" id="PRO_5045257475" description="Fimbrial protein" evidence="1">
    <location>
        <begin position="28"/>
        <end position="411"/>
    </location>
</feature>
<evidence type="ECO:0000256" key="1">
    <source>
        <dbReference type="SAM" id="SignalP"/>
    </source>
</evidence>
<organism evidence="2 3">
    <name type="scientific">Enterobacter rongchengensis</name>
    <dbReference type="NCBI Taxonomy" id="3030999"/>
    <lineage>
        <taxon>Bacteria</taxon>
        <taxon>Pseudomonadati</taxon>
        <taxon>Pseudomonadota</taxon>
        <taxon>Gammaproteobacteria</taxon>
        <taxon>Enterobacterales</taxon>
        <taxon>Enterobacteriaceae</taxon>
        <taxon>Enterobacter</taxon>
    </lineage>
</organism>
<sequence>MKKINFKHALGSILFLIVLSVAQSAFAVEVVLTTEFKADMTKPTHNKFENTTPVSGFCRDHAKHCQEGEFSVLVPGFKAYKTFDADSTDLSKHTFISLDGTSKSVTLVDVKNPANQITVQFRWSFFGLRHNRTNSDDGDLFKAMENTGVYPAGGCSGRTGVGNVGWYSHGWGVPDRMLSCHRLINKATGFKGSVMIDNLSIGYTLTTPSPMQTRSGQYEGVVIYRVGDLINTPGYIGLGADDYNGTDEIRIVIKATIEHAFKADFPAGSEQVQLAPRGGWSQWINGGRIPEQLQKEVPFILSSSSGFKVTMLCEHNQGQNCGLKNTQTAETVPLEVLMSLPGFTADSGPVSRYLLTNISNGHTIHAPKEAIFNRRSSLDFQVKKPGVDKMVKEPGSTWRGLVTLIFDTEVE</sequence>
<keyword evidence="3" id="KW-1185">Reference proteome</keyword>
<accession>A0ABV4JGJ2</accession>
<dbReference type="Proteomes" id="UP001567731">
    <property type="component" value="Unassembled WGS sequence"/>
</dbReference>
<dbReference type="EMBL" id="JAUEHC010000022">
    <property type="protein sequence ID" value="MEZ4052660.1"/>
    <property type="molecule type" value="Genomic_DNA"/>
</dbReference>
<name>A0ABV4JGJ2_9ENTR</name>